<dbReference type="RefSeq" id="WP_345641269.1">
    <property type="nucleotide sequence ID" value="NZ_BAABLY010000005.1"/>
</dbReference>
<dbReference type="Pfam" id="PF09250">
    <property type="entry name" value="Prim-Pol"/>
    <property type="match status" value="1"/>
</dbReference>
<protein>
    <submittedName>
        <fullName evidence="2">Bifunctional DNA primase/polymerase</fullName>
    </submittedName>
</protein>
<organism evidence="2 3">
    <name type="scientific">Pseudonocardia tropica</name>
    <dbReference type="NCBI Taxonomy" id="681289"/>
    <lineage>
        <taxon>Bacteria</taxon>
        <taxon>Bacillati</taxon>
        <taxon>Actinomycetota</taxon>
        <taxon>Actinomycetes</taxon>
        <taxon>Pseudonocardiales</taxon>
        <taxon>Pseudonocardiaceae</taxon>
        <taxon>Pseudonocardia</taxon>
    </lineage>
</organism>
<name>A0ABV1JP85_9PSEU</name>
<evidence type="ECO:0000313" key="2">
    <source>
        <dbReference type="EMBL" id="MEQ3537735.1"/>
    </source>
</evidence>
<gene>
    <name evidence="2" type="ORF">WHI96_02805</name>
</gene>
<dbReference type="CDD" id="cd04859">
    <property type="entry name" value="Prim_Pol"/>
    <property type="match status" value="1"/>
</dbReference>
<dbReference type="SUPFAM" id="SSF52540">
    <property type="entry name" value="P-loop containing nucleoside triphosphate hydrolases"/>
    <property type="match status" value="1"/>
</dbReference>
<accession>A0ABV1JP85</accession>
<dbReference type="Gene3D" id="3.40.50.300">
    <property type="entry name" value="P-loop containing nucleotide triphosphate hydrolases"/>
    <property type="match status" value="1"/>
</dbReference>
<proteinExistence type="predicted"/>
<dbReference type="InterPro" id="IPR015330">
    <property type="entry name" value="DNA_primase/pol_bifunc_N"/>
</dbReference>
<keyword evidence="3" id="KW-1185">Reference proteome</keyword>
<sequence length="613" mass="65931">MNHIGNDSRSSAQFDGASVARAAIRREWIPVPIDPDSKRPSTKWKEPADWIDDPSVVKQVWGPGGTHEGHGVGILTGPSGLNVLDLDTKNDGEGALADLGHKIGETLVRRTPSGGLHAIYRAQAGPIKSSASEIGPGIDTRGQGGMFIWAMPDRAYETVEDFDPADTPDWLYEATGTVSGGLDEFTPKDFATVEAARAYVEPALRALRDAAEGNRNELVRDAALCVGHFGDEFWSLDEAREMVLDAAIDCGAADEDDTPATLRNALRDARAQGTHRLAPVSPSNGSWGLVDLAPVLAGDVEVPSPTVLARSDGEHLLYPGSIHWVFGEPESGKSWVALAACVEQIRAERHVLYLDYENGAVELIARLTQFGLSPDEIGLYFHMLEPETRLGQGEAEQYAAHLQALRPAVVVLDAFTEVADMEGLSPNDAEAVSRVVRLYLKPAERAGAAVVVIDHVVKDTDRRGLWPSGSQHKKSAVSGAAYLVRMRDQFAPGRCGRAELVVAKDRRGKVRAISSDKQAGTFILDSDSDGCTWRIAPGSPRATSTGTTQLPGKAGEVVQHLDRLGAATDVGYRKARTLVEKDVPGFSASNAAFEEAVKHRKEIRRQALSSVDP</sequence>
<evidence type="ECO:0000259" key="1">
    <source>
        <dbReference type="SMART" id="SM00943"/>
    </source>
</evidence>
<dbReference type="Proteomes" id="UP001464923">
    <property type="component" value="Unassembled WGS sequence"/>
</dbReference>
<dbReference type="InterPro" id="IPR027417">
    <property type="entry name" value="P-loop_NTPase"/>
</dbReference>
<comment type="caution">
    <text evidence="2">The sequence shown here is derived from an EMBL/GenBank/DDBJ whole genome shotgun (WGS) entry which is preliminary data.</text>
</comment>
<dbReference type="SUPFAM" id="SSF56747">
    <property type="entry name" value="Prim-pol domain"/>
    <property type="match status" value="1"/>
</dbReference>
<feature type="domain" description="DNA primase/polymerase bifunctional N-terminal" evidence="1">
    <location>
        <begin position="20"/>
        <end position="171"/>
    </location>
</feature>
<dbReference type="SMART" id="SM00943">
    <property type="entry name" value="Prim-Pol"/>
    <property type="match status" value="1"/>
</dbReference>
<reference evidence="2 3" key="1">
    <citation type="submission" date="2024-03" db="EMBL/GenBank/DDBJ databases">
        <title>Draft genome sequence of Pseudonocardia tropica JCM 19149.</title>
        <authorList>
            <person name="Butdee W."/>
            <person name="Duangmal K."/>
        </authorList>
    </citation>
    <scope>NUCLEOTIDE SEQUENCE [LARGE SCALE GENOMIC DNA]</scope>
    <source>
        <strain evidence="2 3">JCM 19149</strain>
    </source>
</reference>
<dbReference type="EMBL" id="JBEDNP010000001">
    <property type="protein sequence ID" value="MEQ3537735.1"/>
    <property type="molecule type" value="Genomic_DNA"/>
</dbReference>
<dbReference type="Pfam" id="PF13481">
    <property type="entry name" value="AAA_25"/>
    <property type="match status" value="1"/>
</dbReference>
<evidence type="ECO:0000313" key="3">
    <source>
        <dbReference type="Proteomes" id="UP001464923"/>
    </source>
</evidence>